<dbReference type="RefSeq" id="WP_124800975.1">
    <property type="nucleotide sequence ID" value="NZ_CP034161.1"/>
</dbReference>
<evidence type="ECO:0008006" key="3">
    <source>
        <dbReference type="Google" id="ProtNLM"/>
    </source>
</evidence>
<name>A0A3G8XZS4_9FLAO</name>
<gene>
    <name evidence="1" type="ORF">EIB74_01055</name>
</gene>
<organism evidence="1 2">
    <name type="scientific">Epilithonimonas vandammei</name>
    <dbReference type="NCBI Taxonomy" id="2487072"/>
    <lineage>
        <taxon>Bacteria</taxon>
        <taxon>Pseudomonadati</taxon>
        <taxon>Bacteroidota</taxon>
        <taxon>Flavobacteriia</taxon>
        <taxon>Flavobacteriales</taxon>
        <taxon>Weeksellaceae</taxon>
        <taxon>Chryseobacterium group</taxon>
        <taxon>Epilithonimonas</taxon>
    </lineage>
</organism>
<reference evidence="2" key="1">
    <citation type="submission" date="2018-11" db="EMBL/GenBank/DDBJ databases">
        <title>Proposal to divide the Flavobacteriaceae and reorganize its genera based on Amino Acid Identity values calculated from whole genome sequences.</title>
        <authorList>
            <person name="Nicholson A.C."/>
            <person name="Gulvik C.A."/>
            <person name="Whitney A.M."/>
            <person name="Humrighouse B.W."/>
            <person name="Bell M."/>
            <person name="Holmes B."/>
            <person name="Steigerwalt A.B."/>
            <person name="Villarma A."/>
            <person name="Sheth M."/>
            <person name="Batra D."/>
            <person name="Pryor J."/>
            <person name="Bernardet J.-F."/>
            <person name="Hugo C."/>
            <person name="Kampfer P."/>
            <person name="Newman J.D."/>
            <person name="McQuiston J.R."/>
        </authorList>
    </citation>
    <scope>NUCLEOTIDE SEQUENCE [LARGE SCALE GENOMIC DNA]</scope>
    <source>
        <strain evidence="2">F5649</strain>
    </source>
</reference>
<protein>
    <recommendedName>
        <fullName evidence="3">Helix-turn-helix domain-containing protein</fullName>
    </recommendedName>
</protein>
<sequence length="236" mass="26738">MYYLELIQKFWNFNQKAKLDATVITVYFYLLNLANDCGSYTVSISDRNFSRTLGLSRNSIMAARKKLQSLGIIHYNKDTVGVATYRLVLDYQEELFEPETDQIDSLLPAVVIPTDEEPIASSSTSLTSPVSYENQEEINDNLGAGDSSHEPAVKGTDQPSLDIFLEYAQTLEGYEPSLDHKITEKYSSWQKNDWKSVSGRPITDWKSSLKSLMPFMKNTADKDLSVTSIPRIKRPQ</sequence>
<dbReference type="EMBL" id="CP034161">
    <property type="protein sequence ID" value="AZI38639.1"/>
    <property type="molecule type" value="Genomic_DNA"/>
</dbReference>
<dbReference type="AlphaFoldDB" id="A0A3G8XZS4"/>
<evidence type="ECO:0000313" key="2">
    <source>
        <dbReference type="Proteomes" id="UP000281810"/>
    </source>
</evidence>
<dbReference type="OrthoDB" id="1151547at2"/>
<accession>A0A3G8XZS4</accession>
<dbReference type="Proteomes" id="UP000281810">
    <property type="component" value="Chromosome"/>
</dbReference>
<keyword evidence="2" id="KW-1185">Reference proteome</keyword>
<evidence type="ECO:0000313" key="1">
    <source>
        <dbReference type="EMBL" id="AZI38639.1"/>
    </source>
</evidence>
<proteinExistence type="predicted"/>